<dbReference type="SMART" id="SM00382">
    <property type="entry name" value="AAA"/>
    <property type="match status" value="1"/>
</dbReference>
<feature type="transmembrane region" description="Helical" evidence="8">
    <location>
        <begin position="20"/>
        <end position="38"/>
    </location>
</feature>
<keyword evidence="5 11" id="KW-0067">ATP-binding</keyword>
<feature type="transmembrane region" description="Helical" evidence="8">
    <location>
        <begin position="58"/>
        <end position="79"/>
    </location>
</feature>
<dbReference type="Proteomes" id="UP000712157">
    <property type="component" value="Unassembled WGS sequence"/>
</dbReference>
<evidence type="ECO:0000256" key="2">
    <source>
        <dbReference type="ARBA" id="ARBA00022448"/>
    </source>
</evidence>
<dbReference type="SUPFAM" id="SSF90123">
    <property type="entry name" value="ABC transporter transmembrane region"/>
    <property type="match status" value="1"/>
</dbReference>
<dbReference type="PROSITE" id="PS50929">
    <property type="entry name" value="ABC_TM1F"/>
    <property type="match status" value="1"/>
</dbReference>
<evidence type="ECO:0000259" key="9">
    <source>
        <dbReference type="PROSITE" id="PS50893"/>
    </source>
</evidence>
<keyword evidence="4" id="KW-0547">Nucleotide-binding</keyword>
<dbReference type="PANTHER" id="PTHR24221:SF654">
    <property type="entry name" value="ATP-BINDING CASSETTE SUB-FAMILY B MEMBER 6"/>
    <property type="match status" value="1"/>
</dbReference>
<dbReference type="AlphaFoldDB" id="A0A949NG63"/>
<dbReference type="FunFam" id="3.40.50.300:FF:000604">
    <property type="entry name" value="ABC transporter B family member 28"/>
    <property type="match status" value="1"/>
</dbReference>
<protein>
    <submittedName>
        <fullName evidence="11">ABC transporter ATP-binding protein/permease</fullName>
    </submittedName>
</protein>
<evidence type="ECO:0000313" key="12">
    <source>
        <dbReference type="Proteomes" id="UP000712157"/>
    </source>
</evidence>
<feature type="transmembrane region" description="Helical" evidence="8">
    <location>
        <begin position="137"/>
        <end position="157"/>
    </location>
</feature>
<comment type="subcellular location">
    <subcellularLocation>
        <location evidence="1">Cell membrane</location>
        <topology evidence="1">Multi-pass membrane protein</topology>
    </subcellularLocation>
</comment>
<dbReference type="GO" id="GO:0034040">
    <property type="term" value="F:ATPase-coupled lipid transmembrane transporter activity"/>
    <property type="evidence" value="ECO:0007669"/>
    <property type="project" value="TreeGrafter"/>
</dbReference>
<comment type="caution">
    <text evidence="11">The sequence shown here is derived from an EMBL/GenBank/DDBJ whole genome shotgun (WGS) entry which is preliminary data.</text>
</comment>
<dbReference type="Gene3D" id="3.40.50.300">
    <property type="entry name" value="P-loop containing nucleotide triphosphate hydrolases"/>
    <property type="match status" value="1"/>
</dbReference>
<name>A0A949NG63_9FIRM</name>
<sequence>MKQTVKKLYNLLDFRQKLNFIFILIIMIFSAGLAQITPKAIGWLTDDIFSQEQISFDKIVPILLLILVVNIINQLIIILRRIMVEDTATQTEKKARGIVISSLLKASLKYFKNNMTGNIHGRLNRCLEGTIKLEKLIFMDFAPAIFNSIGAIIVIFITLPAYLALPTLLVIPIGIAIVFRQISTQKGIRIELLETKASMDGSIVELLNGIEVIRMSDSNTIEEKRFDEKSEFLRNKEMKHHYQMAKYDSFKFFNEIFFTVLMIGASSYLATRQIISVGSILTSYLCFSQLIKPLEELHRILDELSESLILAEDFFKMTEIPNDFSYSIPEKNGINESIFPLHMIDIVHLNFSYDEETVLTDINLSIDKGCFLGIAGPSGGGKSSLIKTICKLEKAKGKIYIDGKDIDGLSRKEIADIIALVPQNPFLIAGTLYENICYGLEDEPTLAEINEAIKKANLYDFINSLPDKLYTMIAEHGNNLSGGQKQRIAIARIFLRQPKILVLDEATSALDNTSEKQIQNEIEKLKEENQMTIISIAHRLTTLKNCDNIIVVNHGKIVQSGRYDELVETDGIFSDMYYGRLM</sequence>
<dbReference type="InterPro" id="IPR036640">
    <property type="entry name" value="ABC1_TM_sf"/>
</dbReference>
<dbReference type="InterPro" id="IPR039421">
    <property type="entry name" value="Type_1_exporter"/>
</dbReference>
<feature type="transmembrane region" description="Helical" evidence="8">
    <location>
        <begin position="252"/>
        <end position="270"/>
    </location>
</feature>
<dbReference type="EMBL" id="JAHQCW010000054">
    <property type="protein sequence ID" value="MBU9739261.1"/>
    <property type="molecule type" value="Genomic_DNA"/>
</dbReference>
<dbReference type="GO" id="GO:0005737">
    <property type="term" value="C:cytoplasm"/>
    <property type="evidence" value="ECO:0007669"/>
    <property type="project" value="UniProtKB-ARBA"/>
</dbReference>
<evidence type="ECO:0000256" key="1">
    <source>
        <dbReference type="ARBA" id="ARBA00004651"/>
    </source>
</evidence>
<dbReference type="GO" id="GO:0016887">
    <property type="term" value="F:ATP hydrolysis activity"/>
    <property type="evidence" value="ECO:0007669"/>
    <property type="project" value="InterPro"/>
</dbReference>
<evidence type="ECO:0000256" key="4">
    <source>
        <dbReference type="ARBA" id="ARBA00022741"/>
    </source>
</evidence>
<feature type="domain" description="ABC transmembrane type-1" evidence="10">
    <location>
        <begin position="21"/>
        <end position="306"/>
    </location>
</feature>
<evidence type="ECO:0000256" key="8">
    <source>
        <dbReference type="SAM" id="Phobius"/>
    </source>
</evidence>
<dbReference type="InterPro" id="IPR017871">
    <property type="entry name" value="ABC_transporter-like_CS"/>
</dbReference>
<dbReference type="Pfam" id="PF00664">
    <property type="entry name" value="ABC_membrane"/>
    <property type="match status" value="1"/>
</dbReference>
<keyword evidence="6 8" id="KW-1133">Transmembrane helix</keyword>
<dbReference type="PROSITE" id="PS50893">
    <property type="entry name" value="ABC_TRANSPORTER_2"/>
    <property type="match status" value="1"/>
</dbReference>
<dbReference type="GO" id="GO:0140359">
    <property type="term" value="F:ABC-type transporter activity"/>
    <property type="evidence" value="ECO:0007669"/>
    <property type="project" value="InterPro"/>
</dbReference>
<dbReference type="GO" id="GO:0005524">
    <property type="term" value="F:ATP binding"/>
    <property type="evidence" value="ECO:0007669"/>
    <property type="project" value="UniProtKB-KW"/>
</dbReference>
<dbReference type="Gene3D" id="1.20.1560.10">
    <property type="entry name" value="ABC transporter type 1, transmembrane domain"/>
    <property type="match status" value="1"/>
</dbReference>
<gene>
    <name evidence="11" type="ORF">KTH89_22270</name>
</gene>
<reference evidence="11" key="1">
    <citation type="submission" date="2021-06" db="EMBL/GenBank/DDBJ databases">
        <title>Description of novel taxa of the family Lachnospiraceae.</title>
        <authorList>
            <person name="Chaplin A.V."/>
            <person name="Sokolova S.R."/>
            <person name="Pikina A.P."/>
            <person name="Korzhanova M."/>
            <person name="Belova V."/>
            <person name="Korostin D."/>
            <person name="Efimov B.A."/>
        </authorList>
    </citation>
    <scope>NUCLEOTIDE SEQUENCE</scope>
    <source>
        <strain evidence="11">ASD5720</strain>
    </source>
</reference>
<dbReference type="GO" id="GO:0005886">
    <property type="term" value="C:plasma membrane"/>
    <property type="evidence" value="ECO:0007669"/>
    <property type="project" value="UniProtKB-SubCell"/>
</dbReference>
<dbReference type="InterPro" id="IPR003593">
    <property type="entry name" value="AAA+_ATPase"/>
</dbReference>
<evidence type="ECO:0000256" key="3">
    <source>
        <dbReference type="ARBA" id="ARBA00022692"/>
    </source>
</evidence>
<dbReference type="Pfam" id="PF00005">
    <property type="entry name" value="ABC_tran"/>
    <property type="match status" value="1"/>
</dbReference>
<evidence type="ECO:0000313" key="11">
    <source>
        <dbReference type="EMBL" id="MBU9739261.1"/>
    </source>
</evidence>
<accession>A0A949NG63</accession>
<dbReference type="PANTHER" id="PTHR24221">
    <property type="entry name" value="ATP-BINDING CASSETTE SUB-FAMILY B"/>
    <property type="match status" value="1"/>
</dbReference>
<evidence type="ECO:0000256" key="5">
    <source>
        <dbReference type="ARBA" id="ARBA00022840"/>
    </source>
</evidence>
<dbReference type="InterPro" id="IPR011527">
    <property type="entry name" value="ABC1_TM_dom"/>
</dbReference>
<organism evidence="11 12">
    <name type="scientific">Diplocloster agilis</name>
    <dbReference type="NCBI Taxonomy" id="2850323"/>
    <lineage>
        <taxon>Bacteria</taxon>
        <taxon>Bacillati</taxon>
        <taxon>Bacillota</taxon>
        <taxon>Clostridia</taxon>
        <taxon>Lachnospirales</taxon>
        <taxon>Lachnospiraceae</taxon>
        <taxon>Diplocloster</taxon>
    </lineage>
</organism>
<dbReference type="InterPro" id="IPR003439">
    <property type="entry name" value="ABC_transporter-like_ATP-bd"/>
</dbReference>
<proteinExistence type="predicted"/>
<keyword evidence="7 8" id="KW-0472">Membrane</keyword>
<feature type="domain" description="ABC transporter" evidence="9">
    <location>
        <begin position="341"/>
        <end position="579"/>
    </location>
</feature>
<dbReference type="InterPro" id="IPR027417">
    <property type="entry name" value="P-loop_NTPase"/>
</dbReference>
<dbReference type="RefSeq" id="WP_238723153.1">
    <property type="nucleotide sequence ID" value="NZ_JAHQCW010000054.1"/>
</dbReference>
<keyword evidence="2" id="KW-0813">Transport</keyword>
<dbReference type="SUPFAM" id="SSF52540">
    <property type="entry name" value="P-loop containing nucleoside triphosphate hydrolases"/>
    <property type="match status" value="1"/>
</dbReference>
<dbReference type="PROSITE" id="PS00211">
    <property type="entry name" value="ABC_TRANSPORTER_1"/>
    <property type="match status" value="1"/>
</dbReference>
<keyword evidence="12" id="KW-1185">Reference proteome</keyword>
<evidence type="ECO:0000259" key="10">
    <source>
        <dbReference type="PROSITE" id="PS50929"/>
    </source>
</evidence>
<feature type="transmembrane region" description="Helical" evidence="8">
    <location>
        <begin position="163"/>
        <end position="179"/>
    </location>
</feature>
<keyword evidence="3 8" id="KW-0812">Transmembrane</keyword>
<evidence type="ECO:0000256" key="6">
    <source>
        <dbReference type="ARBA" id="ARBA00022989"/>
    </source>
</evidence>
<evidence type="ECO:0000256" key="7">
    <source>
        <dbReference type="ARBA" id="ARBA00023136"/>
    </source>
</evidence>